<dbReference type="EMBL" id="JACGWM010000013">
    <property type="protein sequence ID" value="KAL0332757.1"/>
    <property type="molecule type" value="Genomic_DNA"/>
</dbReference>
<proteinExistence type="predicted"/>
<protein>
    <recommendedName>
        <fullName evidence="2">Myb/SANT-like domain-containing protein</fullName>
    </recommendedName>
</protein>
<feature type="transmembrane region" description="Helical" evidence="1">
    <location>
        <begin position="278"/>
        <end position="301"/>
    </location>
</feature>
<dbReference type="AlphaFoldDB" id="A0AAW2MQK0"/>
<feature type="domain" description="Myb/SANT-like" evidence="2">
    <location>
        <begin position="24"/>
        <end position="118"/>
    </location>
</feature>
<dbReference type="Pfam" id="PF12776">
    <property type="entry name" value="Myb_DNA-bind_3"/>
    <property type="match status" value="1"/>
</dbReference>
<name>A0AAW2MQK0_9LAMI</name>
<reference evidence="3" key="1">
    <citation type="submission" date="2020-06" db="EMBL/GenBank/DDBJ databases">
        <authorList>
            <person name="Li T."/>
            <person name="Hu X."/>
            <person name="Zhang T."/>
            <person name="Song X."/>
            <person name="Zhang H."/>
            <person name="Dai N."/>
            <person name="Sheng W."/>
            <person name="Hou X."/>
            <person name="Wei L."/>
        </authorList>
    </citation>
    <scope>NUCLEOTIDE SEQUENCE</scope>
    <source>
        <strain evidence="3">KEN8</strain>
        <tissue evidence="3">Leaf</tissue>
    </source>
</reference>
<keyword evidence="1" id="KW-0472">Membrane</keyword>
<dbReference type="InterPro" id="IPR045026">
    <property type="entry name" value="LIMYB"/>
</dbReference>
<gene>
    <name evidence="3" type="ORF">Scaly_2177200</name>
</gene>
<dbReference type="PANTHER" id="PTHR47584:SF9">
    <property type="entry name" value="L10-INTERACTING MYB DOMAIN-CONTAINING PROTEIN-LIKE"/>
    <property type="match status" value="1"/>
</dbReference>
<reference evidence="3" key="2">
    <citation type="journal article" date="2024" name="Plant">
        <title>Genomic evolution and insights into agronomic trait innovations of Sesamum species.</title>
        <authorList>
            <person name="Miao H."/>
            <person name="Wang L."/>
            <person name="Qu L."/>
            <person name="Liu H."/>
            <person name="Sun Y."/>
            <person name="Le M."/>
            <person name="Wang Q."/>
            <person name="Wei S."/>
            <person name="Zheng Y."/>
            <person name="Lin W."/>
            <person name="Duan Y."/>
            <person name="Cao H."/>
            <person name="Xiong S."/>
            <person name="Wang X."/>
            <person name="Wei L."/>
            <person name="Li C."/>
            <person name="Ma Q."/>
            <person name="Ju M."/>
            <person name="Zhao R."/>
            <person name="Li G."/>
            <person name="Mu C."/>
            <person name="Tian Q."/>
            <person name="Mei H."/>
            <person name="Zhang T."/>
            <person name="Gao T."/>
            <person name="Zhang H."/>
        </authorList>
    </citation>
    <scope>NUCLEOTIDE SEQUENCE</scope>
    <source>
        <strain evidence="3">KEN8</strain>
    </source>
</reference>
<dbReference type="InterPro" id="IPR024752">
    <property type="entry name" value="Myb/SANT-like_dom"/>
</dbReference>
<dbReference type="PANTHER" id="PTHR47584">
    <property type="match status" value="1"/>
</dbReference>
<sequence>MTTRTTRSRKPDVVQQPENQLRAKWTAPLTKTLADLMVDQIQKGNRSNKSFSKKGWKFICDNFRIQTGYWWDNDQLKSRYVALRKQYINVSLLVDHPDFKWDEATGAITATEEAWDRYIKDHPDAETLKSMGCPIFNQLRMIFAEAGPYQKQNGSTKENETMPCSPGDQIIKVEQLSPSESENYADLASRKRGRKGVEDAIARGILEMATATRLRAEAIKNFNGKFSITDCVGALDELQGVDDQVYHAALDLFNNQPLGANLTSGLILGSTEGMTESMLLLVLIVSASCLQGTVYSFHIMYSYS</sequence>
<keyword evidence="1" id="KW-1133">Transmembrane helix</keyword>
<comment type="caution">
    <text evidence="3">The sequence shown here is derived from an EMBL/GenBank/DDBJ whole genome shotgun (WGS) entry which is preliminary data.</text>
</comment>
<evidence type="ECO:0000259" key="2">
    <source>
        <dbReference type="Pfam" id="PF12776"/>
    </source>
</evidence>
<organism evidence="3">
    <name type="scientific">Sesamum calycinum</name>
    <dbReference type="NCBI Taxonomy" id="2727403"/>
    <lineage>
        <taxon>Eukaryota</taxon>
        <taxon>Viridiplantae</taxon>
        <taxon>Streptophyta</taxon>
        <taxon>Embryophyta</taxon>
        <taxon>Tracheophyta</taxon>
        <taxon>Spermatophyta</taxon>
        <taxon>Magnoliopsida</taxon>
        <taxon>eudicotyledons</taxon>
        <taxon>Gunneridae</taxon>
        <taxon>Pentapetalae</taxon>
        <taxon>asterids</taxon>
        <taxon>lamiids</taxon>
        <taxon>Lamiales</taxon>
        <taxon>Pedaliaceae</taxon>
        <taxon>Sesamum</taxon>
    </lineage>
</organism>
<keyword evidence="1" id="KW-0812">Transmembrane</keyword>
<evidence type="ECO:0000256" key="1">
    <source>
        <dbReference type="SAM" id="Phobius"/>
    </source>
</evidence>
<evidence type="ECO:0000313" key="3">
    <source>
        <dbReference type="EMBL" id="KAL0332757.1"/>
    </source>
</evidence>
<accession>A0AAW2MQK0</accession>